<evidence type="ECO:0000256" key="1">
    <source>
        <dbReference type="SAM" id="MobiDB-lite"/>
    </source>
</evidence>
<gene>
    <name evidence="2" type="ORF">K444DRAFT_361833</name>
</gene>
<dbReference type="GeneID" id="36580270"/>
<feature type="compositionally biased region" description="Polar residues" evidence="1">
    <location>
        <begin position="422"/>
        <end position="433"/>
    </location>
</feature>
<reference evidence="2 3" key="1">
    <citation type="submission" date="2016-04" db="EMBL/GenBank/DDBJ databases">
        <title>A degradative enzymes factory behind the ericoid mycorrhizal symbiosis.</title>
        <authorList>
            <consortium name="DOE Joint Genome Institute"/>
            <person name="Martino E."/>
            <person name="Morin E."/>
            <person name="Grelet G."/>
            <person name="Kuo A."/>
            <person name="Kohler A."/>
            <person name="Daghino S."/>
            <person name="Barry K."/>
            <person name="Choi C."/>
            <person name="Cichocki N."/>
            <person name="Clum A."/>
            <person name="Copeland A."/>
            <person name="Hainaut M."/>
            <person name="Haridas S."/>
            <person name="Labutti K."/>
            <person name="Lindquist E."/>
            <person name="Lipzen A."/>
            <person name="Khouja H.-R."/>
            <person name="Murat C."/>
            <person name="Ohm R."/>
            <person name="Olson A."/>
            <person name="Spatafora J."/>
            <person name="Veneault-Fourrey C."/>
            <person name="Henrissat B."/>
            <person name="Grigoriev I."/>
            <person name="Martin F."/>
            <person name="Perotto S."/>
        </authorList>
    </citation>
    <scope>NUCLEOTIDE SEQUENCE [LARGE SCALE GENOMIC DNA]</scope>
    <source>
        <strain evidence="2 3">E</strain>
    </source>
</reference>
<feature type="compositionally biased region" description="Basic residues" evidence="1">
    <location>
        <begin position="243"/>
        <end position="257"/>
    </location>
</feature>
<protein>
    <submittedName>
        <fullName evidence="2">Uncharacterized protein</fullName>
    </submittedName>
</protein>
<dbReference type="OrthoDB" id="4207369at2759"/>
<feature type="region of interest" description="Disordered" evidence="1">
    <location>
        <begin position="219"/>
        <end position="322"/>
    </location>
</feature>
<feature type="region of interest" description="Disordered" evidence="1">
    <location>
        <begin position="865"/>
        <end position="897"/>
    </location>
</feature>
<feature type="compositionally biased region" description="Basic and acidic residues" evidence="1">
    <location>
        <begin position="865"/>
        <end position="888"/>
    </location>
</feature>
<dbReference type="InParanoid" id="A0A2J6TGE1"/>
<evidence type="ECO:0000313" key="3">
    <source>
        <dbReference type="Proteomes" id="UP000235371"/>
    </source>
</evidence>
<feature type="compositionally biased region" description="Polar residues" evidence="1">
    <location>
        <begin position="681"/>
        <end position="690"/>
    </location>
</feature>
<feature type="region of interest" description="Disordered" evidence="1">
    <location>
        <begin position="671"/>
        <end position="690"/>
    </location>
</feature>
<feature type="compositionally biased region" description="Basic and acidic residues" evidence="1">
    <location>
        <begin position="288"/>
        <end position="297"/>
    </location>
</feature>
<feature type="compositionally biased region" description="Basic and acidic residues" evidence="1">
    <location>
        <begin position="619"/>
        <end position="634"/>
    </location>
</feature>
<feature type="region of interest" description="Disordered" evidence="1">
    <location>
        <begin position="618"/>
        <end position="653"/>
    </location>
</feature>
<dbReference type="AlphaFoldDB" id="A0A2J6TGE1"/>
<proteinExistence type="predicted"/>
<evidence type="ECO:0000313" key="2">
    <source>
        <dbReference type="EMBL" id="PMD62070.1"/>
    </source>
</evidence>
<dbReference type="RefSeq" id="XP_024738974.1">
    <property type="nucleotide sequence ID" value="XM_024872189.1"/>
</dbReference>
<accession>A0A2J6TGE1</accession>
<feature type="compositionally biased region" description="Basic and acidic residues" evidence="1">
    <location>
        <begin position="69"/>
        <end position="89"/>
    </location>
</feature>
<sequence length="967" mass="104809">MRVVLSMDGEGFGSDALRSEASNWEVYRDAFAPPAPSRRVKPWERAPVPAHAPRLQGQKVWKKVGLKARSKEGAEENIGHEGAQEELERGGMGARKRARVTGGNKENISDAPWKTGLVDKENGGNGGRLVSPKKQKMSMGPGDMDALVVPRKRTNANHLITPRKAGWKIPLIEPTHATAVAPSLPESLIQSPAKLSPQKMLLNAHEKDQDDITSLAKASPQRIPLNDLDQGEDGVTVPAEKPVRRRKSLRRSTRRLTRGTTPEQPPAAPAEELANNNASESAQPVLEPPKKDLEAHGDVAVLNESHGPASVEVPRERSVPIRVQEPASLEVVEASNSKSQPEADFSVEGPPIAAVAVAGGLGEEPLTQQQEVISEHTSGISQEESPKDTIESATVVEDPFTAAANETPKSQPILLNSIEVGTETQFTSPTKGSGTPRPRRKTPQRQGSRRSARSTRANSVPPEEQPALSATEIQNSNPASSPIKSRMAKSPTKKSRRSTAHPTPREIISAEAAMSEEIEAVTPTFKFNVETQIHTQQVEPTETEGITIIRQSSSISHSEDVNVLGPTIENSLSGADSGGEGPNPAIAGTVKEETPFAGDLDIQEDTVELEVIATVVPTEDEHISSRVKPSRPEDSAQAVEPASDKAREGSVESLEVLEPISISTEKLLEDSIEEPTDELPGSSTPNPSTTELIETISENTAAHAFDHDDTDMLRNFLTRVKANKAAKASTSIPKRKRSLPHSPIRLPLESMDAALSPSSPKSKDEFDVNLPADLAAKRKQEDANLDDDEGREPRSIRRSGRTRLPVKAAPLAAPSFIPVRRLGQDGDNTVTLRRNEEKELAALTRVNTRKNKAGAQLPIQVLAKQAEEREDPASRQRALKEAFDDKAQKQKSRKKGKTVLWAEELAQFQTEEGKLAELEREPIKEKEKAAPVEEKKNAVKLGVRSKMALGMAVNGTPAPKRKMRGRA</sequence>
<keyword evidence="3" id="KW-1185">Reference proteome</keyword>
<dbReference type="Proteomes" id="UP000235371">
    <property type="component" value="Unassembled WGS sequence"/>
</dbReference>
<feature type="region of interest" description="Disordered" evidence="1">
    <location>
        <begin position="68"/>
        <end position="142"/>
    </location>
</feature>
<feature type="compositionally biased region" description="Low complexity" evidence="1">
    <location>
        <begin position="269"/>
        <end position="283"/>
    </location>
</feature>
<feature type="region of interest" description="Disordered" evidence="1">
    <location>
        <begin position="724"/>
        <end position="747"/>
    </location>
</feature>
<organism evidence="2 3">
    <name type="scientific">Hyaloscypha bicolor E</name>
    <dbReference type="NCBI Taxonomy" id="1095630"/>
    <lineage>
        <taxon>Eukaryota</taxon>
        <taxon>Fungi</taxon>
        <taxon>Dikarya</taxon>
        <taxon>Ascomycota</taxon>
        <taxon>Pezizomycotina</taxon>
        <taxon>Leotiomycetes</taxon>
        <taxon>Helotiales</taxon>
        <taxon>Hyaloscyphaceae</taxon>
        <taxon>Hyaloscypha</taxon>
        <taxon>Hyaloscypha bicolor</taxon>
    </lineage>
</organism>
<feature type="region of interest" description="Disordered" evidence="1">
    <location>
        <begin position="775"/>
        <end position="803"/>
    </location>
</feature>
<dbReference type="EMBL" id="KZ613785">
    <property type="protein sequence ID" value="PMD62070.1"/>
    <property type="molecule type" value="Genomic_DNA"/>
</dbReference>
<dbReference type="STRING" id="1095630.A0A2J6TGE1"/>
<name>A0A2J6TGE1_9HELO</name>
<feature type="region of interest" description="Disordered" evidence="1">
    <location>
        <begin position="359"/>
        <end position="512"/>
    </location>
</feature>
<feature type="compositionally biased region" description="Polar residues" evidence="1">
    <location>
        <begin position="366"/>
        <end position="383"/>
    </location>
</feature>
<feature type="compositionally biased region" description="Polar residues" evidence="1">
    <location>
        <begin position="471"/>
        <end position="483"/>
    </location>
</feature>
<feature type="compositionally biased region" description="Basic residues" evidence="1">
    <location>
        <begin position="437"/>
        <end position="453"/>
    </location>
</feature>